<proteinExistence type="predicted"/>
<keyword evidence="4" id="KW-1185">Reference proteome</keyword>
<keyword evidence="2" id="KW-1133">Transmembrane helix</keyword>
<gene>
    <name evidence="3" type="ORF">J2853_006537</name>
</gene>
<feature type="transmembrane region" description="Helical" evidence="2">
    <location>
        <begin position="42"/>
        <end position="67"/>
    </location>
</feature>
<organism evidence="3 4">
    <name type="scientific">Streptosporangium lutulentum</name>
    <dbReference type="NCBI Taxonomy" id="1461250"/>
    <lineage>
        <taxon>Bacteria</taxon>
        <taxon>Bacillati</taxon>
        <taxon>Actinomycetota</taxon>
        <taxon>Actinomycetes</taxon>
        <taxon>Streptosporangiales</taxon>
        <taxon>Streptosporangiaceae</taxon>
        <taxon>Streptosporangium</taxon>
    </lineage>
</organism>
<comment type="caution">
    <text evidence="3">The sequence shown here is derived from an EMBL/GenBank/DDBJ whole genome shotgun (WGS) entry which is preliminary data.</text>
</comment>
<evidence type="ECO:0000256" key="2">
    <source>
        <dbReference type="SAM" id="Phobius"/>
    </source>
</evidence>
<evidence type="ECO:0000313" key="4">
    <source>
        <dbReference type="Proteomes" id="UP001225356"/>
    </source>
</evidence>
<protein>
    <recommendedName>
        <fullName evidence="5">DUF3040 domain-containing protein</fullName>
    </recommendedName>
</protein>
<feature type="region of interest" description="Disordered" evidence="1">
    <location>
        <begin position="91"/>
        <end position="125"/>
    </location>
</feature>
<evidence type="ECO:0000313" key="3">
    <source>
        <dbReference type="EMBL" id="MDP9847326.1"/>
    </source>
</evidence>
<dbReference type="EMBL" id="JAUSQU010000001">
    <property type="protein sequence ID" value="MDP9847326.1"/>
    <property type="molecule type" value="Genomic_DNA"/>
</dbReference>
<dbReference type="RefSeq" id="WP_307564430.1">
    <property type="nucleotide sequence ID" value="NZ_JAUSQU010000001.1"/>
</dbReference>
<name>A0ABT9QLR0_9ACTN</name>
<accession>A0ABT9QLR0</accession>
<sequence length="125" mass="12905">MDEITLLSSSLPDAPPPAPEVVARARARLAAHEVRRRPRHTWALIIGAATATAAVVTAAALAATLLARAPAPVSAPASPTPKSGARLLLNSRTGWRGYPPRPGPTGGRGSSTGLRCRWARPPPAT</sequence>
<keyword evidence="2" id="KW-0472">Membrane</keyword>
<evidence type="ECO:0000256" key="1">
    <source>
        <dbReference type="SAM" id="MobiDB-lite"/>
    </source>
</evidence>
<keyword evidence="2" id="KW-0812">Transmembrane</keyword>
<evidence type="ECO:0008006" key="5">
    <source>
        <dbReference type="Google" id="ProtNLM"/>
    </source>
</evidence>
<reference evidence="3 4" key="1">
    <citation type="submission" date="2023-07" db="EMBL/GenBank/DDBJ databases">
        <title>Sequencing the genomes of 1000 actinobacteria strains.</title>
        <authorList>
            <person name="Klenk H.-P."/>
        </authorList>
    </citation>
    <scope>NUCLEOTIDE SEQUENCE [LARGE SCALE GENOMIC DNA]</scope>
    <source>
        <strain evidence="3 4">DSM 46740</strain>
    </source>
</reference>
<dbReference type="Proteomes" id="UP001225356">
    <property type="component" value="Unassembled WGS sequence"/>
</dbReference>